<name>A0AAJ2VVG9_9GAMM</name>
<dbReference type="AlphaFoldDB" id="A0AAJ2VVG9"/>
<dbReference type="GeneID" id="303167603"/>
<accession>A0AAJ2VVG9</accession>
<dbReference type="EMBL" id="JAWXXT010000002">
    <property type="protein sequence ID" value="MDX5979615.1"/>
    <property type="molecule type" value="Genomic_DNA"/>
</dbReference>
<reference evidence="1" key="1">
    <citation type="submission" date="2023-11" db="EMBL/GenBank/DDBJ databases">
        <title>MicrobeMod: A computational toolkit for identifying prokaryotic methylation and restriction-modification with nanopore sequencing.</title>
        <authorList>
            <person name="Crits-Christoph A."/>
            <person name="Kang S.C."/>
            <person name="Lee H."/>
            <person name="Ostrov N."/>
        </authorList>
    </citation>
    <scope>NUCLEOTIDE SEQUENCE</scope>
    <source>
        <strain evidence="1">ATCC BAA-953</strain>
    </source>
</reference>
<sequence>MNLHAVLTGCTVDDAALLAAIEASGVEAQAKHLQRAATVAAGIIAERPMKERFHARKTFNRWMDKALAEALAQRYRSDNPGHDDGVVLVWQDEAYGWKDKLRDPQSERPGVYAVDAKGNAWEAVDGNEYDGAERWEPM</sequence>
<organism evidence="1 2">
    <name type="scientific">Vreelandella alkaliphila</name>
    <dbReference type="NCBI Taxonomy" id="272774"/>
    <lineage>
        <taxon>Bacteria</taxon>
        <taxon>Pseudomonadati</taxon>
        <taxon>Pseudomonadota</taxon>
        <taxon>Gammaproteobacteria</taxon>
        <taxon>Oceanospirillales</taxon>
        <taxon>Halomonadaceae</taxon>
        <taxon>Vreelandella</taxon>
    </lineage>
</organism>
<evidence type="ECO:0000313" key="2">
    <source>
        <dbReference type="Proteomes" id="UP001276761"/>
    </source>
</evidence>
<dbReference type="RefSeq" id="WP_198350017.1">
    <property type="nucleotide sequence ID" value="NZ_JABASV010000012.1"/>
</dbReference>
<proteinExistence type="predicted"/>
<gene>
    <name evidence="1" type="ORF">SIL78_18870</name>
</gene>
<comment type="caution">
    <text evidence="1">The sequence shown here is derived from an EMBL/GenBank/DDBJ whole genome shotgun (WGS) entry which is preliminary data.</text>
</comment>
<protein>
    <submittedName>
        <fullName evidence="1">Uncharacterized protein</fullName>
    </submittedName>
</protein>
<dbReference type="Proteomes" id="UP001276761">
    <property type="component" value="Unassembled WGS sequence"/>
</dbReference>
<evidence type="ECO:0000313" key="1">
    <source>
        <dbReference type="EMBL" id="MDX5979615.1"/>
    </source>
</evidence>